<sequence>MITPAFSLTATERVLPRLALDFTTASLDSRITFTRTGNTATVTNSSGFVVPINANLPRFDFDAAALTCKGLLIEESRTNLCLYSENLSLGWANVRSTSSVDAAIAPSNTLTADKLIEDSTAGDSHFVLSSYIASVSGTYTATVYLKAAEDSYAFLGITDLATGGAERRINLSTGVVDATNIGGAGSWTSISGSSTNAGNGWWRMTVTATQGAGASIAMQIYIGNSAGARVFSGNGVNGIYVWGAQVELASFATSYIPTTTLTVARNVDVAVMTSTNFSSWYTATTGAAVVWAIPQAATSVRPLIQFDDATLLKIIALRGNVADPELYIVDTVAQAQIDAGTIVANTAYKLSGAWNTNNCAAAKDGGTVGTDVVATIPAPTQLRIGSDGTNYASAWIQKIMYWPQRIINAEVQAISK</sequence>
<gene>
    <name evidence="2" type="ORF">UFOVP1012_51</name>
    <name evidence="3" type="ORF">UFOVP1164_46</name>
    <name evidence="4" type="ORF">UFOVP1614_33</name>
    <name evidence="1" type="ORF">UFOVP508_44</name>
</gene>
<name>A0A6J5Q9U6_9CAUD</name>
<evidence type="ECO:0000313" key="3">
    <source>
        <dbReference type="EMBL" id="CAB4188029.1"/>
    </source>
</evidence>
<evidence type="ECO:0000313" key="1">
    <source>
        <dbReference type="EMBL" id="CAB4147685.1"/>
    </source>
</evidence>
<proteinExistence type="predicted"/>
<evidence type="ECO:0000313" key="2">
    <source>
        <dbReference type="EMBL" id="CAB4178281.1"/>
    </source>
</evidence>
<dbReference type="EMBL" id="LR796494">
    <property type="protein sequence ID" value="CAB4147685.1"/>
    <property type="molecule type" value="Genomic_DNA"/>
</dbReference>
<dbReference type="EMBL" id="LR797477">
    <property type="protein sequence ID" value="CAB4219376.1"/>
    <property type="molecule type" value="Genomic_DNA"/>
</dbReference>
<protein>
    <submittedName>
        <fullName evidence="2">Uncharacterized protein</fullName>
    </submittedName>
</protein>
<reference evidence="2" key="1">
    <citation type="submission" date="2020-05" db="EMBL/GenBank/DDBJ databases">
        <authorList>
            <person name="Chiriac C."/>
            <person name="Salcher M."/>
            <person name="Ghai R."/>
            <person name="Kavagutti S V."/>
        </authorList>
    </citation>
    <scope>NUCLEOTIDE SEQUENCE</scope>
</reference>
<accession>A0A6J5Q9U6</accession>
<dbReference type="EMBL" id="LR796965">
    <property type="protein sequence ID" value="CAB4178281.1"/>
    <property type="molecule type" value="Genomic_DNA"/>
</dbReference>
<organism evidence="2">
    <name type="scientific">uncultured Caudovirales phage</name>
    <dbReference type="NCBI Taxonomy" id="2100421"/>
    <lineage>
        <taxon>Viruses</taxon>
        <taxon>Duplodnaviria</taxon>
        <taxon>Heunggongvirae</taxon>
        <taxon>Uroviricota</taxon>
        <taxon>Caudoviricetes</taxon>
        <taxon>Peduoviridae</taxon>
        <taxon>Maltschvirus</taxon>
        <taxon>Maltschvirus maltsch</taxon>
    </lineage>
</organism>
<dbReference type="EMBL" id="LR797119">
    <property type="protein sequence ID" value="CAB4188029.1"/>
    <property type="molecule type" value="Genomic_DNA"/>
</dbReference>
<evidence type="ECO:0000313" key="4">
    <source>
        <dbReference type="EMBL" id="CAB4219376.1"/>
    </source>
</evidence>